<protein>
    <recommendedName>
        <fullName evidence="3">Dynactin subunit 6</fullName>
    </recommendedName>
</protein>
<proteinExistence type="inferred from homology"/>
<dbReference type="STRING" id="131310.A0A0N4ZNJ2"/>
<comment type="function">
    <text evidence="6">Part of the dynactin complex that activates the molecular motor dynein for ultra-processive transport along microtubules.</text>
</comment>
<dbReference type="Gene3D" id="2.160.10.10">
    <property type="entry name" value="Hexapeptide repeat proteins"/>
    <property type="match status" value="1"/>
</dbReference>
<evidence type="ECO:0000256" key="2">
    <source>
        <dbReference type="ARBA" id="ARBA00007719"/>
    </source>
</evidence>
<keyword evidence="7" id="KW-1185">Reference proteome</keyword>
<dbReference type="WBParaSite" id="PTRK_0001010500.1">
    <property type="protein sequence ID" value="PTRK_0001010500.1"/>
    <property type="gene ID" value="PTRK_0001010500"/>
</dbReference>
<comment type="subcellular location">
    <subcellularLocation>
        <location evidence="1">Cytoplasm</location>
        <location evidence="1">Cytoskeleton</location>
    </subcellularLocation>
</comment>
<evidence type="ECO:0000256" key="3">
    <source>
        <dbReference type="ARBA" id="ARBA00016573"/>
    </source>
</evidence>
<comment type="similarity">
    <text evidence="2">Belongs to the dynactin subunits 5/6 family. Dynactin subunit 6 subfamily.</text>
</comment>
<dbReference type="InterPro" id="IPR027777">
    <property type="entry name" value="DCTN6"/>
</dbReference>
<name>A0A0N4ZNJ2_PARTI</name>
<evidence type="ECO:0000313" key="8">
    <source>
        <dbReference type="WBParaSite" id="PTRK_0001010500.1"/>
    </source>
</evidence>
<sequence>MVNVKLNFHENSQVLEKCILSGEITVGDSTVIQPQASILATKGPIIIGSKNIIEEFVVIENLNENGEPLIIGDRNTFEVGSIFKGKSVGNQNLFSVRSSIGSNTMVTDFCSIGTKCSVKGNEILQPFTVVFGENSDRRIGSEKPDSTEDQLEFLLKVFPKYHKILKT</sequence>
<dbReference type="PANTHER" id="PTHR13072:SF0">
    <property type="entry name" value="DYNACTIN SUBUNIT 6"/>
    <property type="match status" value="1"/>
</dbReference>
<evidence type="ECO:0000256" key="1">
    <source>
        <dbReference type="ARBA" id="ARBA00004245"/>
    </source>
</evidence>
<reference evidence="8" key="1">
    <citation type="submission" date="2017-02" db="UniProtKB">
        <authorList>
            <consortium name="WormBaseParasite"/>
        </authorList>
    </citation>
    <scope>IDENTIFICATION</scope>
</reference>
<evidence type="ECO:0000256" key="4">
    <source>
        <dbReference type="ARBA" id="ARBA00022490"/>
    </source>
</evidence>
<dbReference type="Proteomes" id="UP000038045">
    <property type="component" value="Unplaced"/>
</dbReference>
<keyword evidence="4" id="KW-0963">Cytoplasm</keyword>
<evidence type="ECO:0000313" key="7">
    <source>
        <dbReference type="Proteomes" id="UP000038045"/>
    </source>
</evidence>
<organism evidence="7 8">
    <name type="scientific">Parastrongyloides trichosuri</name>
    <name type="common">Possum-specific nematode worm</name>
    <dbReference type="NCBI Taxonomy" id="131310"/>
    <lineage>
        <taxon>Eukaryota</taxon>
        <taxon>Metazoa</taxon>
        <taxon>Ecdysozoa</taxon>
        <taxon>Nematoda</taxon>
        <taxon>Chromadorea</taxon>
        <taxon>Rhabditida</taxon>
        <taxon>Tylenchina</taxon>
        <taxon>Panagrolaimomorpha</taxon>
        <taxon>Strongyloidoidea</taxon>
        <taxon>Strongyloididae</taxon>
        <taxon>Parastrongyloides</taxon>
    </lineage>
</organism>
<evidence type="ECO:0000256" key="6">
    <source>
        <dbReference type="ARBA" id="ARBA00034687"/>
    </source>
</evidence>
<dbReference type="GO" id="GO:0007052">
    <property type="term" value="P:mitotic spindle organization"/>
    <property type="evidence" value="ECO:0007669"/>
    <property type="project" value="TreeGrafter"/>
</dbReference>
<evidence type="ECO:0000256" key="5">
    <source>
        <dbReference type="ARBA" id="ARBA00023212"/>
    </source>
</evidence>
<dbReference type="CDD" id="cd04646">
    <property type="entry name" value="LbH_Dynactin_6"/>
    <property type="match status" value="1"/>
</dbReference>
<dbReference type="GO" id="GO:0005869">
    <property type="term" value="C:dynactin complex"/>
    <property type="evidence" value="ECO:0007669"/>
    <property type="project" value="InterPro"/>
</dbReference>
<accession>A0A0N4ZNJ2</accession>
<keyword evidence="5" id="KW-0206">Cytoskeleton</keyword>
<dbReference type="InterPro" id="IPR011004">
    <property type="entry name" value="Trimer_LpxA-like_sf"/>
</dbReference>
<dbReference type="PANTHER" id="PTHR13072">
    <property type="entry name" value="DYNACTIN 6"/>
    <property type="match status" value="1"/>
</dbReference>
<dbReference type="GO" id="GO:0070840">
    <property type="term" value="F:dynein complex binding"/>
    <property type="evidence" value="ECO:0007669"/>
    <property type="project" value="TreeGrafter"/>
</dbReference>
<dbReference type="SUPFAM" id="SSF51161">
    <property type="entry name" value="Trimeric LpxA-like enzymes"/>
    <property type="match status" value="1"/>
</dbReference>
<dbReference type="AlphaFoldDB" id="A0A0N4ZNJ2"/>